<name>A0ABZ2JUS1_9BACT</name>
<evidence type="ECO:0000256" key="3">
    <source>
        <dbReference type="RuleBase" id="RU000363"/>
    </source>
</evidence>
<reference evidence="5 6" key="1">
    <citation type="submission" date="2021-12" db="EMBL/GenBank/DDBJ databases">
        <title>Discovery of the Pendulisporaceae a myxobacterial family with distinct sporulation behavior and unique specialized metabolism.</title>
        <authorList>
            <person name="Garcia R."/>
            <person name="Popoff A."/>
            <person name="Bader C.D."/>
            <person name="Loehr J."/>
            <person name="Walesch S."/>
            <person name="Walt C."/>
            <person name="Boldt J."/>
            <person name="Bunk B."/>
            <person name="Haeckl F.J.F.P.J."/>
            <person name="Gunesch A.P."/>
            <person name="Birkelbach J."/>
            <person name="Nuebel U."/>
            <person name="Pietschmann T."/>
            <person name="Bach T."/>
            <person name="Mueller R."/>
        </authorList>
    </citation>
    <scope>NUCLEOTIDE SEQUENCE [LARGE SCALE GENOMIC DNA]</scope>
    <source>
        <strain evidence="5 6">MSr12523</strain>
    </source>
</reference>
<dbReference type="PRINTS" id="PR00081">
    <property type="entry name" value="GDHRDH"/>
</dbReference>
<keyword evidence="2" id="KW-0560">Oxidoreductase</keyword>
<gene>
    <name evidence="5" type="ORF">LZC95_27580</name>
</gene>
<dbReference type="Pfam" id="PF00106">
    <property type="entry name" value="adh_short"/>
    <property type="match status" value="1"/>
</dbReference>
<dbReference type="PANTHER" id="PTHR44196:SF1">
    <property type="entry name" value="DEHYDROGENASE_REDUCTASE SDR FAMILY MEMBER 7B"/>
    <property type="match status" value="1"/>
</dbReference>
<dbReference type="InterPro" id="IPR036291">
    <property type="entry name" value="NAD(P)-bd_dom_sf"/>
</dbReference>
<evidence type="ECO:0000256" key="2">
    <source>
        <dbReference type="ARBA" id="ARBA00023002"/>
    </source>
</evidence>
<dbReference type="PANTHER" id="PTHR44196">
    <property type="entry name" value="DEHYDROGENASE/REDUCTASE SDR FAMILY MEMBER 7B"/>
    <property type="match status" value="1"/>
</dbReference>
<proteinExistence type="inferred from homology"/>
<dbReference type="RefSeq" id="WP_394840824.1">
    <property type="nucleotide sequence ID" value="NZ_CP089982.1"/>
</dbReference>
<evidence type="ECO:0000313" key="6">
    <source>
        <dbReference type="Proteomes" id="UP001379533"/>
    </source>
</evidence>
<accession>A0ABZ2JUS1</accession>
<dbReference type="Gene3D" id="3.40.50.720">
    <property type="entry name" value="NAD(P)-binding Rossmann-like Domain"/>
    <property type="match status" value="1"/>
</dbReference>
<protein>
    <submittedName>
        <fullName evidence="5">SDR family NAD(P)-dependent oxidoreductase</fullName>
    </submittedName>
</protein>
<sequence>MANLSHIQVGKPSLARPTPWRTALVTGASSGIGAALAHRLAEGGTEVVLAARRIELLEATARSIRARRGSARVLELDVTRPDDTVAAIRRVDADVGGLDLVVANAGIGWPQPARSLSWEKMSPLFATNFTGALATLTAVLPEMVRRGRGHLVGISSVAVYGPTPGGSGYRATKAGLTTFLDNLRIELGDSGVHATAVHPGFVRTPFADAFSMQPPMVWSADDAAHFIVRRLPKAPARIDFPFSVVQAMRVLSALPAFLRDRLVRRVRLGPDDE</sequence>
<dbReference type="InterPro" id="IPR057326">
    <property type="entry name" value="KR_dom"/>
</dbReference>
<dbReference type="EMBL" id="CP089982">
    <property type="protein sequence ID" value="WXA90211.1"/>
    <property type="molecule type" value="Genomic_DNA"/>
</dbReference>
<organism evidence="5 6">
    <name type="scientific">Pendulispora brunnea</name>
    <dbReference type="NCBI Taxonomy" id="2905690"/>
    <lineage>
        <taxon>Bacteria</taxon>
        <taxon>Pseudomonadati</taxon>
        <taxon>Myxococcota</taxon>
        <taxon>Myxococcia</taxon>
        <taxon>Myxococcales</taxon>
        <taxon>Sorangiineae</taxon>
        <taxon>Pendulisporaceae</taxon>
        <taxon>Pendulispora</taxon>
    </lineage>
</organism>
<comment type="similarity">
    <text evidence="1 3">Belongs to the short-chain dehydrogenases/reductases (SDR) family.</text>
</comment>
<feature type="domain" description="Ketoreductase" evidence="4">
    <location>
        <begin position="21"/>
        <end position="205"/>
    </location>
</feature>
<dbReference type="PRINTS" id="PR00080">
    <property type="entry name" value="SDRFAMILY"/>
</dbReference>
<dbReference type="SUPFAM" id="SSF51735">
    <property type="entry name" value="NAD(P)-binding Rossmann-fold domains"/>
    <property type="match status" value="1"/>
</dbReference>
<evidence type="ECO:0000256" key="1">
    <source>
        <dbReference type="ARBA" id="ARBA00006484"/>
    </source>
</evidence>
<dbReference type="Proteomes" id="UP001379533">
    <property type="component" value="Chromosome"/>
</dbReference>
<keyword evidence="6" id="KW-1185">Reference proteome</keyword>
<evidence type="ECO:0000259" key="4">
    <source>
        <dbReference type="SMART" id="SM00822"/>
    </source>
</evidence>
<dbReference type="InterPro" id="IPR002347">
    <property type="entry name" value="SDR_fam"/>
</dbReference>
<evidence type="ECO:0000313" key="5">
    <source>
        <dbReference type="EMBL" id="WXA90211.1"/>
    </source>
</evidence>
<dbReference type="SMART" id="SM00822">
    <property type="entry name" value="PKS_KR"/>
    <property type="match status" value="1"/>
</dbReference>